<dbReference type="AlphaFoldDB" id="A0AAE1QFB3"/>
<accession>A0AAE1QFB3</accession>
<evidence type="ECO:0000313" key="1">
    <source>
        <dbReference type="EMBL" id="KAK4324247.1"/>
    </source>
</evidence>
<keyword evidence="2" id="KW-1185">Reference proteome</keyword>
<evidence type="ECO:0000313" key="2">
    <source>
        <dbReference type="Proteomes" id="UP001292094"/>
    </source>
</evidence>
<name>A0AAE1QFB3_9EUCA</name>
<comment type="caution">
    <text evidence="1">The sequence shown here is derived from an EMBL/GenBank/DDBJ whole genome shotgun (WGS) entry which is preliminary data.</text>
</comment>
<protein>
    <submittedName>
        <fullName evidence="1">Uncharacterized protein</fullName>
    </submittedName>
</protein>
<reference evidence="1" key="1">
    <citation type="submission" date="2023-11" db="EMBL/GenBank/DDBJ databases">
        <title>Genome assemblies of two species of porcelain crab, Petrolisthes cinctipes and Petrolisthes manimaculis (Anomura: Porcellanidae).</title>
        <authorList>
            <person name="Angst P."/>
        </authorList>
    </citation>
    <scope>NUCLEOTIDE SEQUENCE</scope>
    <source>
        <strain evidence="1">PB745_02</strain>
        <tissue evidence="1">Gill</tissue>
    </source>
</reference>
<dbReference type="EMBL" id="JAWZYT010000373">
    <property type="protein sequence ID" value="KAK4324247.1"/>
    <property type="molecule type" value="Genomic_DNA"/>
</dbReference>
<dbReference type="Proteomes" id="UP001292094">
    <property type="component" value="Unassembled WGS sequence"/>
</dbReference>
<gene>
    <name evidence="1" type="ORF">Pmani_005087</name>
</gene>
<organism evidence="1 2">
    <name type="scientific">Petrolisthes manimaculis</name>
    <dbReference type="NCBI Taxonomy" id="1843537"/>
    <lineage>
        <taxon>Eukaryota</taxon>
        <taxon>Metazoa</taxon>
        <taxon>Ecdysozoa</taxon>
        <taxon>Arthropoda</taxon>
        <taxon>Crustacea</taxon>
        <taxon>Multicrustacea</taxon>
        <taxon>Malacostraca</taxon>
        <taxon>Eumalacostraca</taxon>
        <taxon>Eucarida</taxon>
        <taxon>Decapoda</taxon>
        <taxon>Pleocyemata</taxon>
        <taxon>Anomura</taxon>
        <taxon>Galatheoidea</taxon>
        <taxon>Porcellanidae</taxon>
        <taxon>Petrolisthes</taxon>
    </lineage>
</organism>
<dbReference type="PANTHER" id="PTHR45913">
    <property type="entry name" value="EPM2A-INTERACTING PROTEIN 1"/>
    <property type="match status" value="1"/>
</dbReference>
<sequence>MEAQKKKRRYSDEYIRFGFTVIIKKGTEVPQCVICANVLSPAAMKPSLLQRHLYGCHQDLKGKDVDYFKRRETMLNHSKLDHSGSFHQSNKAAVPASYVVALKIAQQKKPHSIGETLVMPCTVAFRSNATLWARGKKNL</sequence>
<dbReference type="PANTHER" id="PTHR45913:SF22">
    <property type="entry name" value="SCAN BOX DOMAIN-CONTAINING PROTEIN"/>
    <property type="match status" value="1"/>
</dbReference>
<proteinExistence type="predicted"/>